<protein>
    <submittedName>
        <fullName evidence="4">Sulfatase</fullName>
        <ecNumber evidence="4">3.1.6.1</ecNumber>
    </submittedName>
</protein>
<dbReference type="RefSeq" id="WP_066418169.1">
    <property type="nucleotide sequence ID" value="NZ_FKBS01000025.1"/>
</dbReference>
<sequence length="521" mass="59133">MGKIRNVLFIMADQLRADHLGCYGHPYLRTPNLDALAARGVRFTRAFVNSGVCGPSRMSYYTGRYPSSHGTTWNRVPLSVGEVTLGEYLASGGHKLALAGKTHVIPDKAGMARLAIDGGSELGELLARGGFVELDRYDGHHEPGEESGYPAFLRRHGYDSADPWTDYVIAGIDEQGQVVSGWHMRNTHLPSRVQEAHSETAYMTDQALDFMRRRGDQPWVLHLSYVKPHWPYMAPAPYHRMYTPEQCLPVSRNVQELQHAHPALQAYRQHEESQSFAMDECVRRVRPAYQGLIHQLDDHLGRLFDDMEGAGRMDDTLIVFTADHGDFLGDHWLGEKELFYDTVQRVPFIVMDPSREADATRGRALHDMVESVDVVPTVLQALDLPVPAHRIEGRALQTLLHGRGEASWRDCVFSELDYSFRQARLLLGKTPQNARAWSVRTDRWRYVYWLDEPEQLYDLQADPGEFQDLGRSAAHEAVRVQLRRGLLDWAARRKRRTTLGDEAVAQATNAHKRAGVFFGQW</sequence>
<dbReference type="EC" id="3.1.6.1" evidence="4"/>
<evidence type="ECO:0000259" key="3">
    <source>
        <dbReference type="Pfam" id="PF00884"/>
    </source>
</evidence>
<proteinExistence type="predicted"/>
<evidence type="ECO:0000313" key="4">
    <source>
        <dbReference type="EMBL" id="SAI49979.1"/>
    </source>
</evidence>
<evidence type="ECO:0000313" key="5">
    <source>
        <dbReference type="Proteomes" id="UP000077037"/>
    </source>
</evidence>
<name>A0A157QYH2_9BORD</name>
<dbReference type="PANTHER" id="PTHR45953">
    <property type="entry name" value="IDURONATE 2-SULFATASE"/>
    <property type="match status" value="1"/>
</dbReference>
<keyword evidence="1" id="KW-0479">Metal-binding</keyword>
<dbReference type="PANTHER" id="PTHR45953:SF1">
    <property type="entry name" value="IDURONATE 2-SULFATASE"/>
    <property type="match status" value="1"/>
</dbReference>
<dbReference type="GO" id="GO:0004065">
    <property type="term" value="F:arylsulfatase activity"/>
    <property type="evidence" value="ECO:0007669"/>
    <property type="project" value="UniProtKB-EC"/>
</dbReference>
<gene>
    <name evidence="4" type="ORF">SAMEA1982600_04113</name>
</gene>
<accession>A0A157QYH2</accession>
<dbReference type="Pfam" id="PF00884">
    <property type="entry name" value="Sulfatase"/>
    <property type="match status" value="1"/>
</dbReference>
<dbReference type="InterPro" id="IPR017850">
    <property type="entry name" value="Alkaline_phosphatase_core_sf"/>
</dbReference>
<dbReference type="SUPFAM" id="SSF53649">
    <property type="entry name" value="Alkaline phosphatase-like"/>
    <property type="match status" value="1"/>
</dbReference>
<dbReference type="GO" id="GO:0005737">
    <property type="term" value="C:cytoplasm"/>
    <property type="evidence" value="ECO:0007669"/>
    <property type="project" value="TreeGrafter"/>
</dbReference>
<evidence type="ECO:0000256" key="2">
    <source>
        <dbReference type="ARBA" id="ARBA00022801"/>
    </source>
</evidence>
<dbReference type="AlphaFoldDB" id="A0A157QYH2"/>
<reference evidence="4 5" key="1">
    <citation type="submission" date="2016-03" db="EMBL/GenBank/DDBJ databases">
        <authorList>
            <consortium name="Pathogen Informatics"/>
        </authorList>
    </citation>
    <scope>NUCLEOTIDE SEQUENCE [LARGE SCALE GENOMIC DNA]</scope>
    <source>
        <strain evidence="4 5">NCTC13364</strain>
    </source>
</reference>
<dbReference type="Proteomes" id="UP000077037">
    <property type="component" value="Unassembled WGS sequence"/>
</dbReference>
<organism evidence="4 5">
    <name type="scientific">Bordetella ansorpii</name>
    <dbReference type="NCBI Taxonomy" id="288768"/>
    <lineage>
        <taxon>Bacteria</taxon>
        <taxon>Pseudomonadati</taxon>
        <taxon>Pseudomonadota</taxon>
        <taxon>Betaproteobacteria</taxon>
        <taxon>Burkholderiales</taxon>
        <taxon>Alcaligenaceae</taxon>
        <taxon>Bordetella</taxon>
    </lineage>
</organism>
<dbReference type="GO" id="GO:0046872">
    <property type="term" value="F:metal ion binding"/>
    <property type="evidence" value="ECO:0007669"/>
    <property type="project" value="UniProtKB-KW"/>
</dbReference>
<dbReference type="EMBL" id="FKBS01000025">
    <property type="protein sequence ID" value="SAI49979.1"/>
    <property type="molecule type" value="Genomic_DNA"/>
</dbReference>
<dbReference type="Gene3D" id="3.40.720.10">
    <property type="entry name" value="Alkaline Phosphatase, subunit A"/>
    <property type="match status" value="1"/>
</dbReference>
<feature type="domain" description="Sulfatase N-terminal" evidence="3">
    <location>
        <begin position="5"/>
        <end position="383"/>
    </location>
</feature>
<evidence type="ECO:0000256" key="1">
    <source>
        <dbReference type="ARBA" id="ARBA00022723"/>
    </source>
</evidence>
<dbReference type="OrthoDB" id="9766107at2"/>
<dbReference type="InterPro" id="IPR000917">
    <property type="entry name" value="Sulfatase_N"/>
</dbReference>
<keyword evidence="2 4" id="KW-0378">Hydrolase</keyword>